<dbReference type="Pfam" id="PF13480">
    <property type="entry name" value="Acetyltransf_6"/>
    <property type="match status" value="1"/>
</dbReference>
<dbReference type="Gene3D" id="3.40.630.30">
    <property type="match status" value="1"/>
</dbReference>
<dbReference type="AlphaFoldDB" id="A0A4R3YXA8"/>
<dbReference type="InterPro" id="IPR016181">
    <property type="entry name" value="Acyl_CoA_acyltransferase"/>
</dbReference>
<dbReference type="SUPFAM" id="SSF55729">
    <property type="entry name" value="Acyl-CoA N-acyltransferases (Nat)"/>
    <property type="match status" value="1"/>
</dbReference>
<dbReference type="EMBL" id="SMCS01000001">
    <property type="protein sequence ID" value="TCV97817.1"/>
    <property type="molecule type" value="Genomic_DNA"/>
</dbReference>
<dbReference type="InterPro" id="IPR038740">
    <property type="entry name" value="BioF2-like_GNAT_dom"/>
</dbReference>
<dbReference type="OrthoDB" id="9808687at2"/>
<reference evidence="2 3" key="1">
    <citation type="submission" date="2019-03" db="EMBL/GenBank/DDBJ databases">
        <title>Above-ground endophytic microbial communities from plants in different locations in the United States.</title>
        <authorList>
            <person name="Frank C."/>
        </authorList>
    </citation>
    <scope>NUCLEOTIDE SEQUENCE [LARGE SCALE GENOMIC DNA]</scope>
    <source>
        <strain evidence="2 3">LP_13_YM</strain>
    </source>
</reference>
<name>A0A4R3YXA8_9GAMM</name>
<evidence type="ECO:0000313" key="3">
    <source>
        <dbReference type="Proteomes" id="UP000295645"/>
    </source>
</evidence>
<dbReference type="GO" id="GO:0016740">
    <property type="term" value="F:transferase activity"/>
    <property type="evidence" value="ECO:0007669"/>
    <property type="project" value="UniProtKB-KW"/>
</dbReference>
<evidence type="ECO:0000259" key="1">
    <source>
        <dbReference type="Pfam" id="PF13480"/>
    </source>
</evidence>
<comment type="caution">
    <text evidence="2">The sequence shown here is derived from an EMBL/GenBank/DDBJ whole genome shotgun (WGS) entry which is preliminary data.</text>
</comment>
<gene>
    <name evidence="2" type="ORF">EC912_101834</name>
</gene>
<protein>
    <submittedName>
        <fullName evidence="2">Acetyltransferase (GNAT) family protein</fullName>
    </submittedName>
</protein>
<sequence length="310" mass="34481">MFTVRPYVPADAEAWDDLVARSRNGNLLHRRGYMDYHAHRFVDRSLIVERHGEVVAVLPASLHDDGIVSHGGLTYAGLIVSPAMRTETTLDVFGQVGGHYRSQGVKRIVYKAVPHVYHAYHAEEDLYVLHRLGARLMRRDVSSAISLRETFHFSQGRKHSIGKARKAGIQMRVSDDLAGFHAVLTDTLRKHEVGPTHSADELILLHSRFPHHIVLHEARRDDVLLAGVVVYDFGRVVHTQYMAASEEGLRLGALSLLLGELIGGVYADRAHFTFGVSTEQGGAVLNGGLIAQKESFGARAVVHDFYEWTL</sequence>
<feature type="domain" description="BioF2-like acetyltransferase" evidence="1">
    <location>
        <begin position="166"/>
        <end position="276"/>
    </location>
</feature>
<proteinExistence type="predicted"/>
<dbReference type="RefSeq" id="WP_132141832.1">
    <property type="nucleotide sequence ID" value="NZ_SMCS01000001.1"/>
</dbReference>
<organism evidence="2 3">
    <name type="scientific">Luteibacter rhizovicinus</name>
    <dbReference type="NCBI Taxonomy" id="242606"/>
    <lineage>
        <taxon>Bacteria</taxon>
        <taxon>Pseudomonadati</taxon>
        <taxon>Pseudomonadota</taxon>
        <taxon>Gammaproteobacteria</taxon>
        <taxon>Lysobacterales</taxon>
        <taxon>Rhodanobacteraceae</taxon>
        <taxon>Luteibacter</taxon>
    </lineage>
</organism>
<keyword evidence="3" id="KW-1185">Reference proteome</keyword>
<accession>A0A4R3YXA8</accession>
<dbReference type="Proteomes" id="UP000295645">
    <property type="component" value="Unassembled WGS sequence"/>
</dbReference>
<evidence type="ECO:0000313" key="2">
    <source>
        <dbReference type="EMBL" id="TCV97817.1"/>
    </source>
</evidence>
<keyword evidence="2" id="KW-0808">Transferase</keyword>